<accession>A0ABV5HYQ1</accession>
<feature type="domain" description="Poly A polymerase head" evidence="9">
    <location>
        <begin position="29"/>
        <end position="149"/>
    </location>
</feature>
<comment type="cofactor">
    <cofactor evidence="1">
        <name>Mg(2+)</name>
        <dbReference type="ChEBI" id="CHEBI:18420"/>
    </cofactor>
</comment>
<keyword evidence="5" id="KW-0479">Metal-binding</keyword>
<dbReference type="SUPFAM" id="SSF81891">
    <property type="entry name" value="Poly A polymerase C-terminal region-like"/>
    <property type="match status" value="1"/>
</dbReference>
<keyword evidence="3" id="KW-0819">tRNA processing</keyword>
<dbReference type="InterPro" id="IPR050264">
    <property type="entry name" value="Bact_CCA-adding_enz_type3_sf"/>
</dbReference>
<dbReference type="Proteomes" id="UP001589670">
    <property type="component" value="Unassembled WGS sequence"/>
</dbReference>
<protein>
    <submittedName>
        <fullName evidence="11">CCA tRNA nucleotidyltransferase</fullName>
    </submittedName>
</protein>
<dbReference type="SUPFAM" id="SSF81301">
    <property type="entry name" value="Nucleotidyltransferase"/>
    <property type="match status" value="1"/>
</dbReference>
<evidence type="ECO:0000259" key="10">
    <source>
        <dbReference type="Pfam" id="PF12627"/>
    </source>
</evidence>
<keyword evidence="8" id="KW-0694">RNA-binding</keyword>
<dbReference type="PANTHER" id="PTHR46173">
    <property type="entry name" value="CCA TRNA NUCLEOTIDYLTRANSFERASE 1, MITOCHONDRIAL"/>
    <property type="match status" value="1"/>
</dbReference>
<evidence type="ECO:0000313" key="12">
    <source>
        <dbReference type="Proteomes" id="UP001589670"/>
    </source>
</evidence>
<gene>
    <name evidence="11" type="ORF">ACFFU4_05120</name>
</gene>
<evidence type="ECO:0000256" key="1">
    <source>
        <dbReference type="ARBA" id="ARBA00001946"/>
    </source>
</evidence>
<dbReference type="RefSeq" id="WP_377067712.1">
    <property type="nucleotide sequence ID" value="NZ_JBHMEC010000008.1"/>
</dbReference>
<comment type="similarity">
    <text evidence="8">Belongs to the tRNA nucleotidyltransferase/poly(A) polymerase family.</text>
</comment>
<evidence type="ECO:0000256" key="2">
    <source>
        <dbReference type="ARBA" id="ARBA00022679"/>
    </source>
</evidence>
<keyword evidence="7" id="KW-0460">Magnesium</keyword>
<dbReference type="PANTHER" id="PTHR46173:SF1">
    <property type="entry name" value="CCA TRNA NUCLEOTIDYLTRANSFERASE 1, MITOCHONDRIAL"/>
    <property type="match status" value="1"/>
</dbReference>
<dbReference type="InterPro" id="IPR043519">
    <property type="entry name" value="NT_sf"/>
</dbReference>
<dbReference type="InterPro" id="IPR032828">
    <property type="entry name" value="PolyA_RNA-bd"/>
</dbReference>
<dbReference type="EMBL" id="JBHMEC010000008">
    <property type="protein sequence ID" value="MFB9149131.1"/>
    <property type="molecule type" value="Genomic_DNA"/>
</dbReference>
<dbReference type="Pfam" id="PF12627">
    <property type="entry name" value="PolyA_pol_RNAbd"/>
    <property type="match status" value="1"/>
</dbReference>
<evidence type="ECO:0000256" key="5">
    <source>
        <dbReference type="ARBA" id="ARBA00022723"/>
    </source>
</evidence>
<keyword evidence="12" id="KW-1185">Reference proteome</keyword>
<evidence type="ECO:0000256" key="8">
    <source>
        <dbReference type="RuleBase" id="RU003953"/>
    </source>
</evidence>
<reference evidence="11 12" key="1">
    <citation type="submission" date="2024-09" db="EMBL/GenBank/DDBJ databases">
        <authorList>
            <person name="Sun Q."/>
            <person name="Mori K."/>
        </authorList>
    </citation>
    <scope>NUCLEOTIDE SEQUENCE [LARGE SCALE GENOMIC DNA]</scope>
    <source>
        <strain evidence="11 12">CECT 9424</strain>
    </source>
</reference>
<dbReference type="Pfam" id="PF01743">
    <property type="entry name" value="PolyA_pol"/>
    <property type="match status" value="1"/>
</dbReference>
<organism evidence="11 12">
    <name type="scientific">Roseovarius ramblicola</name>
    <dbReference type="NCBI Taxonomy" id="2022336"/>
    <lineage>
        <taxon>Bacteria</taxon>
        <taxon>Pseudomonadati</taxon>
        <taxon>Pseudomonadota</taxon>
        <taxon>Alphaproteobacteria</taxon>
        <taxon>Rhodobacterales</taxon>
        <taxon>Roseobacteraceae</taxon>
        <taxon>Roseovarius</taxon>
    </lineage>
</organism>
<sequence>MRIEDDWIRRPGTRAVCDALVAGGYRALFVGGCVRNALLGVPVGDIDIATDAPPEAVMACAQEAELRPVPTGIEHGTITVVSGGVPHEVTTFRADIETDGRHAQVAFGQSIEADARRRDFTMNALYATPDGHVIDPLGGLPDLRARRVRFIGDPAQRIREDTLRILRFFRFHACYGDPEGGLDAEGLAACATAQDSLATLSRERIGAEMRKLLGAPDPAPSVAAMQAAGVLGAILPGADGAALAPLVHIESETGTPPDSLRRLAALGGEDVPERLRLSRAESRRLARLRDGIADPVSPAELGYRLGVRDGGDIVLLRAALLGTPPAPDAFDDLRRGAAAVCPVRATDLMPGHSGADLGRRLSEIEARWIASGFTLGREDLL</sequence>
<dbReference type="Gene3D" id="3.30.460.10">
    <property type="entry name" value="Beta Polymerase, domain 2"/>
    <property type="match status" value="1"/>
</dbReference>
<comment type="caution">
    <text evidence="11">The sequence shown here is derived from an EMBL/GenBank/DDBJ whole genome shotgun (WGS) entry which is preliminary data.</text>
</comment>
<name>A0ABV5HYQ1_9RHOB</name>
<evidence type="ECO:0000256" key="4">
    <source>
        <dbReference type="ARBA" id="ARBA00022695"/>
    </source>
</evidence>
<dbReference type="Gene3D" id="1.10.3090.10">
    <property type="entry name" value="cca-adding enzyme, domain 2"/>
    <property type="match status" value="1"/>
</dbReference>
<evidence type="ECO:0000256" key="7">
    <source>
        <dbReference type="ARBA" id="ARBA00022842"/>
    </source>
</evidence>
<dbReference type="InterPro" id="IPR002646">
    <property type="entry name" value="PolA_pol_head_dom"/>
</dbReference>
<proteinExistence type="inferred from homology"/>
<evidence type="ECO:0000313" key="11">
    <source>
        <dbReference type="EMBL" id="MFB9149131.1"/>
    </source>
</evidence>
<keyword evidence="2 8" id="KW-0808">Transferase</keyword>
<evidence type="ECO:0000256" key="3">
    <source>
        <dbReference type="ARBA" id="ARBA00022694"/>
    </source>
</evidence>
<dbReference type="CDD" id="cd05398">
    <property type="entry name" value="NT_ClassII-CCAase"/>
    <property type="match status" value="1"/>
</dbReference>
<feature type="domain" description="tRNA nucleotidyltransferase/poly(A) polymerase RNA and SrmB- binding" evidence="10">
    <location>
        <begin position="186"/>
        <end position="238"/>
    </location>
</feature>
<evidence type="ECO:0000256" key="6">
    <source>
        <dbReference type="ARBA" id="ARBA00022741"/>
    </source>
</evidence>
<keyword evidence="4" id="KW-0548">Nucleotidyltransferase</keyword>
<keyword evidence="6" id="KW-0547">Nucleotide-binding</keyword>
<evidence type="ECO:0000259" key="9">
    <source>
        <dbReference type="Pfam" id="PF01743"/>
    </source>
</evidence>